<dbReference type="Proteomes" id="UP001439008">
    <property type="component" value="Unassembled WGS sequence"/>
</dbReference>
<comment type="caution">
    <text evidence="4">The sequence shown here is derived from an EMBL/GenBank/DDBJ whole genome shotgun (WGS) entry which is preliminary data.</text>
</comment>
<protein>
    <recommendedName>
        <fullName evidence="3">PI3K/PI4K catalytic domain-containing protein</fullName>
    </recommendedName>
</protein>
<dbReference type="Gene3D" id="1.10.1070.11">
    <property type="entry name" value="Phosphatidylinositol 3-/4-kinase, catalytic domain"/>
    <property type="match status" value="1"/>
</dbReference>
<dbReference type="PANTHER" id="PTHR11139">
    <property type="entry name" value="ATAXIA TELANGIECTASIA MUTATED ATM -RELATED"/>
    <property type="match status" value="1"/>
</dbReference>
<dbReference type="InterPro" id="IPR036940">
    <property type="entry name" value="PI3/4_kinase_cat_sf"/>
</dbReference>
<evidence type="ECO:0000313" key="5">
    <source>
        <dbReference type="Proteomes" id="UP001439008"/>
    </source>
</evidence>
<feature type="domain" description="PI3K/PI4K catalytic" evidence="3">
    <location>
        <begin position="1"/>
        <end position="188"/>
    </location>
</feature>
<feature type="non-terminal residue" evidence="4">
    <location>
        <position position="188"/>
    </location>
</feature>
<dbReference type="Pfam" id="PF00454">
    <property type="entry name" value="PI3_PI4_kinase"/>
    <property type="match status" value="1"/>
</dbReference>
<gene>
    <name evidence="4" type="ORF">MHBO_004116</name>
</gene>
<dbReference type="PROSITE" id="PS50290">
    <property type="entry name" value="PI3_4_KINASE_3"/>
    <property type="match status" value="1"/>
</dbReference>
<feature type="non-terminal residue" evidence="4">
    <location>
        <position position="1"/>
    </location>
</feature>
<accession>A0ABV2ASF3</accession>
<evidence type="ECO:0000256" key="1">
    <source>
        <dbReference type="ARBA" id="ARBA00022679"/>
    </source>
</evidence>
<dbReference type="InterPro" id="IPR018936">
    <property type="entry name" value="PI3/4_kinase_CS"/>
</dbReference>
<sequence>ENEKKLKTFRKLVSKVDETVISKRLWISSFDIHSFYVKRKVLTISLATMSMIGYVLGVGDRHLWNILLHLKTGKIAHIDYNVCFDKGKRLAIPETVPFRFTKIFRGAISPSNINLFKSTCCKVLVTMRQNRKTLIAILSKLEKCPLENWRKSCKKEILKVEEKLKNVFEIFAKFSLFELFVNATREFQ</sequence>
<dbReference type="SUPFAM" id="SSF56112">
    <property type="entry name" value="Protein kinase-like (PK-like)"/>
    <property type="match status" value="1"/>
</dbReference>
<reference evidence="4 5" key="1">
    <citation type="journal article" date="2024" name="BMC Biol.">
        <title>Comparative genomics of Ascetosporea gives new insight into the evolutionary basis for animal parasitism in Rhizaria.</title>
        <authorList>
            <person name="Hiltunen Thoren M."/>
            <person name="Onut-Brannstrom I."/>
            <person name="Alfjorden A."/>
            <person name="Peckova H."/>
            <person name="Swords F."/>
            <person name="Hooper C."/>
            <person name="Holzer A.S."/>
            <person name="Bass D."/>
            <person name="Burki F."/>
        </authorList>
    </citation>
    <scope>NUCLEOTIDE SEQUENCE [LARGE SCALE GENOMIC DNA]</scope>
    <source>
        <strain evidence="4">20-A016</strain>
    </source>
</reference>
<proteinExistence type="predicted"/>
<keyword evidence="1" id="KW-0808">Transferase</keyword>
<dbReference type="PROSITE" id="PS00916">
    <property type="entry name" value="PI3_4_KINASE_2"/>
    <property type="match status" value="1"/>
</dbReference>
<dbReference type="EMBL" id="JBDODL010003176">
    <property type="protein sequence ID" value="MES1922600.1"/>
    <property type="molecule type" value="Genomic_DNA"/>
</dbReference>
<dbReference type="SMART" id="SM00146">
    <property type="entry name" value="PI3Kc"/>
    <property type="match status" value="1"/>
</dbReference>
<dbReference type="InterPro" id="IPR011009">
    <property type="entry name" value="Kinase-like_dom_sf"/>
</dbReference>
<organism evidence="4 5">
    <name type="scientific">Bonamia ostreae</name>
    <dbReference type="NCBI Taxonomy" id="126728"/>
    <lineage>
        <taxon>Eukaryota</taxon>
        <taxon>Sar</taxon>
        <taxon>Rhizaria</taxon>
        <taxon>Endomyxa</taxon>
        <taxon>Ascetosporea</taxon>
        <taxon>Haplosporida</taxon>
        <taxon>Bonamia</taxon>
    </lineage>
</organism>
<evidence type="ECO:0000259" key="3">
    <source>
        <dbReference type="PROSITE" id="PS50290"/>
    </source>
</evidence>
<dbReference type="InterPro" id="IPR000403">
    <property type="entry name" value="PI3/4_kinase_cat_dom"/>
</dbReference>
<name>A0ABV2ASF3_9EUKA</name>
<keyword evidence="2" id="KW-0418">Kinase</keyword>
<evidence type="ECO:0000313" key="4">
    <source>
        <dbReference type="EMBL" id="MES1922600.1"/>
    </source>
</evidence>
<keyword evidence="5" id="KW-1185">Reference proteome</keyword>
<evidence type="ECO:0000256" key="2">
    <source>
        <dbReference type="ARBA" id="ARBA00022777"/>
    </source>
</evidence>
<dbReference type="InterPro" id="IPR050517">
    <property type="entry name" value="DDR_Repair_Kinase"/>
</dbReference>